<accession>A0A9X1VSN7</accession>
<dbReference type="InterPro" id="IPR006235">
    <property type="entry name" value="OAc-hSer/O-AcSer_sulfhydrylase"/>
</dbReference>
<evidence type="ECO:0000256" key="5">
    <source>
        <dbReference type="PIRSR" id="PIRSR001434-2"/>
    </source>
</evidence>
<comment type="cofactor">
    <cofactor evidence="1 6">
        <name>pyridoxal 5'-phosphate</name>
        <dbReference type="ChEBI" id="CHEBI:597326"/>
    </cofactor>
</comment>
<dbReference type="InterPro" id="IPR015424">
    <property type="entry name" value="PyrdxlP-dep_Trfase"/>
</dbReference>
<dbReference type="GO" id="GO:0008483">
    <property type="term" value="F:transaminase activity"/>
    <property type="evidence" value="ECO:0007669"/>
    <property type="project" value="UniProtKB-KW"/>
</dbReference>
<dbReference type="Pfam" id="PF01053">
    <property type="entry name" value="Cys_Met_Meta_PP"/>
    <property type="match status" value="1"/>
</dbReference>
<dbReference type="GO" id="GO:0004124">
    <property type="term" value="F:cysteine synthase activity"/>
    <property type="evidence" value="ECO:0007669"/>
    <property type="project" value="TreeGrafter"/>
</dbReference>
<dbReference type="GO" id="GO:0003961">
    <property type="term" value="F:O-acetylhomoserine aminocarboxypropyltransferase activity"/>
    <property type="evidence" value="ECO:0007669"/>
    <property type="project" value="TreeGrafter"/>
</dbReference>
<organism evidence="7 8">
    <name type="scientific">Variovorax terrae</name>
    <dbReference type="NCBI Taxonomy" id="2923278"/>
    <lineage>
        <taxon>Bacteria</taxon>
        <taxon>Pseudomonadati</taxon>
        <taxon>Pseudomonadota</taxon>
        <taxon>Betaproteobacteria</taxon>
        <taxon>Burkholderiales</taxon>
        <taxon>Comamonadaceae</taxon>
        <taxon>Variovorax</taxon>
    </lineage>
</organism>
<dbReference type="NCBIfam" id="TIGR01326">
    <property type="entry name" value="OAH_OAS_sulfhy"/>
    <property type="match status" value="1"/>
</dbReference>
<dbReference type="RefSeq" id="WP_243305757.1">
    <property type="nucleotide sequence ID" value="NZ_JALGBI010000001.1"/>
</dbReference>
<evidence type="ECO:0000256" key="6">
    <source>
        <dbReference type="RuleBase" id="RU362118"/>
    </source>
</evidence>
<evidence type="ECO:0000313" key="8">
    <source>
        <dbReference type="Proteomes" id="UP001139447"/>
    </source>
</evidence>
<dbReference type="InterPro" id="IPR000277">
    <property type="entry name" value="Cys/Met-Metab_PyrdxlP-dep_enz"/>
</dbReference>
<dbReference type="InterPro" id="IPR015421">
    <property type="entry name" value="PyrdxlP-dep_Trfase_major"/>
</dbReference>
<dbReference type="GO" id="GO:0006535">
    <property type="term" value="P:cysteine biosynthetic process from serine"/>
    <property type="evidence" value="ECO:0007669"/>
    <property type="project" value="TreeGrafter"/>
</dbReference>
<dbReference type="AlphaFoldDB" id="A0A9X1VSN7"/>
<comment type="similarity">
    <text evidence="2 6">Belongs to the trans-sulfuration enzymes family.</text>
</comment>
<dbReference type="InterPro" id="IPR015422">
    <property type="entry name" value="PyrdxlP-dep_Trfase_small"/>
</dbReference>
<keyword evidence="3" id="KW-0808">Transferase</keyword>
<keyword evidence="8" id="KW-1185">Reference proteome</keyword>
<keyword evidence="7" id="KW-0032">Aminotransferase</keyword>
<dbReference type="SUPFAM" id="SSF53383">
    <property type="entry name" value="PLP-dependent transferases"/>
    <property type="match status" value="1"/>
</dbReference>
<evidence type="ECO:0000256" key="1">
    <source>
        <dbReference type="ARBA" id="ARBA00001933"/>
    </source>
</evidence>
<dbReference type="EMBL" id="JALGBI010000001">
    <property type="protein sequence ID" value="MCJ0763156.1"/>
    <property type="molecule type" value="Genomic_DNA"/>
</dbReference>
<dbReference type="GO" id="GO:0019346">
    <property type="term" value="P:transsulfuration"/>
    <property type="evidence" value="ECO:0007669"/>
    <property type="project" value="InterPro"/>
</dbReference>
<dbReference type="CDD" id="cd00614">
    <property type="entry name" value="CGS_like"/>
    <property type="match status" value="1"/>
</dbReference>
<dbReference type="FunFam" id="3.40.640.10:FF:000035">
    <property type="entry name" value="O-succinylhomoserine sulfhydrylase"/>
    <property type="match status" value="1"/>
</dbReference>
<evidence type="ECO:0000256" key="4">
    <source>
        <dbReference type="ARBA" id="ARBA00022898"/>
    </source>
</evidence>
<dbReference type="Gene3D" id="3.90.1150.10">
    <property type="entry name" value="Aspartate Aminotransferase, domain 1"/>
    <property type="match status" value="1"/>
</dbReference>
<gene>
    <name evidence="7" type="ORF">MMF98_08040</name>
</gene>
<dbReference type="InterPro" id="IPR054542">
    <property type="entry name" value="Cys_met_metab_PP"/>
</dbReference>
<evidence type="ECO:0000256" key="2">
    <source>
        <dbReference type="ARBA" id="ARBA00009077"/>
    </source>
</evidence>
<sequence>MSDQWKFETRSVHAGYSPDPTTKAVAVPLYQTVAYAFDSAQHGADLFDLKVPGNIYTRIMNPTTDVLEQRVAALEGGIAALALASGMAAITAAIQTIAEAGDNIVSASTLYGGTYNLFAHTFPQQGIEVRFADPRDPAGFAALIDARTKAVFCESVGNPLGNVTDIAALAQVAHQHGVPLIVDNTVPSPYLCRPIEHGADIVVHALTKYMNGHGNSIGGVIVDSGKFPWAEHKARFPRLNEPDVSYHGVVYTEALGAAAYIGRARVVPLRNMGAALSPFNAWLTLQGIETLPLRMDRICASSQALAEFLQQHPKVEWVRYAGLPDHPDHALVRRQMGGRASGILSFSLRSAAGADPRAAGARFLDALQLFTRLVNIGDAKSLATHPASTTHRQLDAGELAKAGVSEGMVRLSVGIEHIDDLRADLEQALAAV</sequence>
<comment type="caution">
    <text evidence="7">The sequence shown here is derived from an EMBL/GenBank/DDBJ whole genome shotgun (WGS) entry which is preliminary data.</text>
</comment>
<name>A0A9X1VSN7_9BURK</name>
<dbReference type="PIRSF" id="PIRSF001434">
    <property type="entry name" value="CGS"/>
    <property type="match status" value="1"/>
</dbReference>
<dbReference type="PROSITE" id="PS00868">
    <property type="entry name" value="CYS_MET_METAB_PP"/>
    <property type="match status" value="1"/>
</dbReference>
<feature type="modified residue" description="N6-(pyridoxal phosphate)lysine" evidence="5">
    <location>
        <position position="208"/>
    </location>
</feature>
<dbReference type="GO" id="GO:0030170">
    <property type="term" value="F:pyridoxal phosphate binding"/>
    <property type="evidence" value="ECO:0007669"/>
    <property type="project" value="InterPro"/>
</dbReference>
<dbReference type="PANTHER" id="PTHR43797:SF2">
    <property type="entry name" value="HOMOCYSTEINE_CYSTEINE SYNTHASE"/>
    <property type="match status" value="1"/>
</dbReference>
<evidence type="ECO:0000313" key="7">
    <source>
        <dbReference type="EMBL" id="MCJ0763156.1"/>
    </source>
</evidence>
<proteinExistence type="inferred from homology"/>
<protein>
    <submittedName>
        <fullName evidence="7">Aminotransferase class I/II-fold pyridoxal phosphate-dependent enzyme</fullName>
    </submittedName>
</protein>
<dbReference type="GO" id="GO:0005737">
    <property type="term" value="C:cytoplasm"/>
    <property type="evidence" value="ECO:0007669"/>
    <property type="project" value="TreeGrafter"/>
</dbReference>
<dbReference type="GO" id="GO:0071269">
    <property type="term" value="P:L-homocysteine biosynthetic process"/>
    <property type="evidence" value="ECO:0007669"/>
    <property type="project" value="TreeGrafter"/>
</dbReference>
<dbReference type="Proteomes" id="UP001139447">
    <property type="component" value="Unassembled WGS sequence"/>
</dbReference>
<reference evidence="7" key="1">
    <citation type="submission" date="2022-03" db="EMBL/GenBank/DDBJ databases">
        <authorList>
            <person name="Woo C.Y."/>
        </authorList>
    </citation>
    <scope>NUCLEOTIDE SEQUENCE</scope>
    <source>
        <strain evidence="7">CYS-02</strain>
    </source>
</reference>
<dbReference type="Gene3D" id="3.40.640.10">
    <property type="entry name" value="Type I PLP-dependent aspartate aminotransferase-like (Major domain)"/>
    <property type="match status" value="1"/>
</dbReference>
<dbReference type="PANTHER" id="PTHR43797">
    <property type="entry name" value="HOMOCYSTEINE/CYSTEINE SYNTHASE"/>
    <property type="match status" value="1"/>
</dbReference>
<keyword evidence="4 5" id="KW-0663">Pyridoxal phosphate</keyword>
<evidence type="ECO:0000256" key="3">
    <source>
        <dbReference type="ARBA" id="ARBA00022679"/>
    </source>
</evidence>